<reference evidence="1 2" key="1">
    <citation type="submission" date="2021-03" db="EMBL/GenBank/DDBJ databases">
        <title>Sequencing the genomes of 1000 actinobacteria strains.</title>
        <authorList>
            <person name="Klenk H.-P."/>
        </authorList>
    </citation>
    <scope>NUCLEOTIDE SEQUENCE [LARGE SCALE GENOMIC DNA]</scope>
    <source>
        <strain evidence="1 2">DSM 44580</strain>
    </source>
</reference>
<name>A0ABS5ARL4_9PSEU</name>
<sequence>MRTIPFPAVPDSEEALEDLLSTPLPGVGEDLAAVSGDLVLLGAGGKIGPTMAVMAQRALAAAGSAATVHAVSRWSEPAVRESLERQGVRTHSAELGDPAAYASLPEAAGVFFLAAMKFGTTGAEPRMWWTNAAVPALVADRYRGVPTVVYSSGNVYPFTPLAHGGCTELDEPRPHGEYAQSCLARERVFAAAGERWGTPTLMFRLNYACELRYGVIADIAARIAQGHPVDVTMPAVNVVWQRDVSAWALRAIGLAHPEAPVLNATGPETVPVRRIALLLAEAMGREVEFTGVEAPDALLNDSGECFARFGYPSLAARTLVDWTARWVGGGGRQLGKATKFEQRQGRY</sequence>
<evidence type="ECO:0000313" key="2">
    <source>
        <dbReference type="Proteomes" id="UP001519363"/>
    </source>
</evidence>
<organism evidence="1 2">
    <name type="scientific">Crossiella equi</name>
    <dbReference type="NCBI Taxonomy" id="130796"/>
    <lineage>
        <taxon>Bacteria</taxon>
        <taxon>Bacillati</taxon>
        <taxon>Actinomycetota</taxon>
        <taxon>Actinomycetes</taxon>
        <taxon>Pseudonocardiales</taxon>
        <taxon>Pseudonocardiaceae</taxon>
        <taxon>Crossiella</taxon>
    </lineage>
</organism>
<keyword evidence="2" id="KW-1185">Reference proteome</keyword>
<dbReference type="RefSeq" id="WP_086786141.1">
    <property type="nucleotide sequence ID" value="NZ_JAGIOO010000001.1"/>
</dbReference>
<gene>
    <name evidence="1" type="ORF">JOF53_007933</name>
</gene>
<dbReference type="InterPro" id="IPR036291">
    <property type="entry name" value="NAD(P)-bd_dom_sf"/>
</dbReference>
<dbReference type="Proteomes" id="UP001519363">
    <property type="component" value="Unassembled WGS sequence"/>
</dbReference>
<comment type="caution">
    <text evidence="1">The sequence shown here is derived from an EMBL/GenBank/DDBJ whole genome shotgun (WGS) entry which is preliminary data.</text>
</comment>
<evidence type="ECO:0000313" key="1">
    <source>
        <dbReference type="EMBL" id="MBP2479061.1"/>
    </source>
</evidence>
<proteinExistence type="predicted"/>
<protein>
    <submittedName>
        <fullName evidence="1">Nucleoside-diphosphate-sugar epimerase</fullName>
    </submittedName>
</protein>
<accession>A0ABS5ARL4</accession>
<dbReference type="SUPFAM" id="SSF51735">
    <property type="entry name" value="NAD(P)-binding Rossmann-fold domains"/>
    <property type="match status" value="1"/>
</dbReference>
<dbReference type="EMBL" id="JAGIOO010000001">
    <property type="protein sequence ID" value="MBP2479061.1"/>
    <property type="molecule type" value="Genomic_DNA"/>
</dbReference>
<dbReference type="Gene3D" id="3.40.50.720">
    <property type="entry name" value="NAD(P)-binding Rossmann-like Domain"/>
    <property type="match status" value="1"/>
</dbReference>